<dbReference type="OrthoDB" id="2661791at2"/>
<evidence type="ECO:0000256" key="1">
    <source>
        <dbReference type="SAM" id="Phobius"/>
    </source>
</evidence>
<keyword evidence="1" id="KW-0812">Transmembrane</keyword>
<keyword evidence="5" id="KW-1185">Reference proteome</keyword>
<proteinExistence type="predicted"/>
<protein>
    <submittedName>
        <fullName evidence="2">DUF3397 family protein</fullName>
    </submittedName>
</protein>
<accession>A0A268F4S7</accession>
<dbReference type="Proteomes" id="UP000215596">
    <property type="component" value="Unassembled WGS sequence"/>
</dbReference>
<keyword evidence="1" id="KW-1133">Transmembrane helix</keyword>
<dbReference type="AlphaFoldDB" id="A0A268F4S7"/>
<dbReference type="EMBL" id="NPBY01000003">
    <property type="protein sequence ID" value="PAD80359.1"/>
    <property type="molecule type" value="Genomic_DNA"/>
</dbReference>
<dbReference type="EMBL" id="WOAA01000001">
    <property type="protein sequence ID" value="MUG64639.1"/>
    <property type="molecule type" value="Genomic_DNA"/>
</dbReference>
<reference evidence="2 5" key="2">
    <citation type="submission" date="2019-11" db="EMBL/GenBank/DDBJ databases">
        <title>Draft genome sequences of five Paenibacillus species of dairy origin.</title>
        <authorList>
            <person name="Olajide A.M."/>
            <person name="Chen S."/>
            <person name="Lapointe G."/>
        </authorList>
    </citation>
    <scope>NUCLEOTIDE SEQUENCE [LARGE SCALE GENOMIC DNA]</scope>
    <source>
        <strain evidence="2 5">3CS1</strain>
    </source>
</reference>
<sequence>MGFLLTIFNTMSLIPVIPFGLVYFLAVRWGKDRKQAVKLAMDVTTLFLLFSVSALFNNTFQSRFGFYLILLVLLIAVGLIGSAQTRWKGKVDVRRLVRVVWRLAFVAMSFCYVVFTFFGLITYIIRVMYA</sequence>
<dbReference type="RefSeq" id="WP_095263152.1">
    <property type="nucleotide sequence ID" value="NZ_NPBY01000003.1"/>
</dbReference>
<organism evidence="3 4">
    <name type="scientific">Paenibacillus campinasensis</name>
    <dbReference type="NCBI Taxonomy" id="66347"/>
    <lineage>
        <taxon>Bacteria</taxon>
        <taxon>Bacillati</taxon>
        <taxon>Bacillota</taxon>
        <taxon>Bacilli</taxon>
        <taxon>Bacillales</taxon>
        <taxon>Paenibacillaceae</taxon>
        <taxon>Paenibacillus</taxon>
    </lineage>
</organism>
<keyword evidence="1" id="KW-0472">Membrane</keyword>
<reference evidence="3 4" key="1">
    <citation type="submission" date="2017-07" db="EMBL/GenBank/DDBJ databases">
        <title>Isolation and whole genome analysis of endospore-forming bacteria from heroin.</title>
        <authorList>
            <person name="Kalinowski J."/>
            <person name="Ahrens B."/>
            <person name="Al-Dilaimi A."/>
            <person name="Winkler A."/>
            <person name="Wibberg D."/>
            <person name="Schleenbecker U."/>
            <person name="Ruckert C."/>
            <person name="Wolfel R."/>
            <person name="Grass G."/>
        </authorList>
    </citation>
    <scope>NUCLEOTIDE SEQUENCE [LARGE SCALE GENOMIC DNA]</scope>
    <source>
        <strain evidence="3 4">7537-G1</strain>
    </source>
</reference>
<name>A0A268F4S7_9BACL</name>
<comment type="caution">
    <text evidence="3">The sequence shown here is derived from an EMBL/GenBank/DDBJ whole genome shotgun (WGS) entry which is preliminary data.</text>
</comment>
<dbReference type="InterPro" id="IPR024515">
    <property type="entry name" value="DUF3397"/>
</dbReference>
<feature type="transmembrane region" description="Helical" evidence="1">
    <location>
        <begin position="39"/>
        <end position="58"/>
    </location>
</feature>
<evidence type="ECO:0000313" key="2">
    <source>
        <dbReference type="EMBL" id="MUG64639.1"/>
    </source>
</evidence>
<feature type="transmembrane region" description="Helical" evidence="1">
    <location>
        <begin position="64"/>
        <end position="83"/>
    </location>
</feature>
<evidence type="ECO:0000313" key="3">
    <source>
        <dbReference type="EMBL" id="PAD80359.1"/>
    </source>
</evidence>
<gene>
    <name evidence="3" type="ORF">CHH67_01240</name>
    <name evidence="2" type="ORF">GNP94_01290</name>
</gene>
<feature type="transmembrane region" description="Helical" evidence="1">
    <location>
        <begin position="103"/>
        <end position="125"/>
    </location>
</feature>
<evidence type="ECO:0000313" key="5">
    <source>
        <dbReference type="Proteomes" id="UP000435177"/>
    </source>
</evidence>
<evidence type="ECO:0000313" key="4">
    <source>
        <dbReference type="Proteomes" id="UP000215596"/>
    </source>
</evidence>
<dbReference type="Proteomes" id="UP000435177">
    <property type="component" value="Unassembled WGS sequence"/>
</dbReference>
<dbReference type="Pfam" id="PF11877">
    <property type="entry name" value="DUF3397"/>
    <property type="match status" value="1"/>
</dbReference>
<feature type="transmembrane region" description="Helical" evidence="1">
    <location>
        <begin position="6"/>
        <end position="27"/>
    </location>
</feature>